<name>A0A2N5U333_9BASI</name>
<evidence type="ECO:0000313" key="1">
    <source>
        <dbReference type="EMBL" id="PLW32157.1"/>
    </source>
</evidence>
<dbReference type="AlphaFoldDB" id="A0A2N5U333"/>
<sequence>MSDKPVRQVCPTWDRTILSDAISNKPTGWVCPTWDWTMASDPVSNPHANDLLEQAGLLCVCEPNDKLFTKQANDLLGKELAEQVNDLLMYTPARVGQHVGAKSHYKHL</sequence>
<reference evidence="1 2" key="1">
    <citation type="submission" date="2017-11" db="EMBL/GenBank/DDBJ databases">
        <title>De novo assembly and phasing of dikaryotic genomes from two isolates of Puccinia coronata f. sp. avenae, the causal agent of oat crown rust.</title>
        <authorList>
            <person name="Miller M.E."/>
            <person name="Zhang Y."/>
            <person name="Omidvar V."/>
            <person name="Sperschneider J."/>
            <person name="Schwessinger B."/>
            <person name="Raley C."/>
            <person name="Palmer J.M."/>
            <person name="Garnica D."/>
            <person name="Upadhyaya N."/>
            <person name="Rathjen J."/>
            <person name="Taylor J.M."/>
            <person name="Park R.F."/>
            <person name="Dodds P.N."/>
            <person name="Hirsch C.D."/>
            <person name="Kianian S.F."/>
            <person name="Figueroa M."/>
        </authorList>
    </citation>
    <scope>NUCLEOTIDE SEQUENCE [LARGE SCALE GENOMIC DNA]</scope>
    <source>
        <strain evidence="1">12NC29</strain>
    </source>
</reference>
<keyword evidence="2" id="KW-1185">Reference proteome</keyword>
<accession>A0A2N5U333</accession>
<protein>
    <submittedName>
        <fullName evidence="1">Uncharacterized protein</fullName>
    </submittedName>
</protein>
<organism evidence="1 2">
    <name type="scientific">Puccinia coronata f. sp. avenae</name>
    <dbReference type="NCBI Taxonomy" id="200324"/>
    <lineage>
        <taxon>Eukaryota</taxon>
        <taxon>Fungi</taxon>
        <taxon>Dikarya</taxon>
        <taxon>Basidiomycota</taxon>
        <taxon>Pucciniomycotina</taxon>
        <taxon>Pucciniomycetes</taxon>
        <taxon>Pucciniales</taxon>
        <taxon>Pucciniaceae</taxon>
        <taxon>Puccinia</taxon>
    </lineage>
</organism>
<evidence type="ECO:0000313" key="2">
    <source>
        <dbReference type="Proteomes" id="UP000235388"/>
    </source>
</evidence>
<dbReference type="EMBL" id="PGCJ01000329">
    <property type="protein sequence ID" value="PLW32157.1"/>
    <property type="molecule type" value="Genomic_DNA"/>
</dbReference>
<gene>
    <name evidence="1" type="ORF">PCANC_19918</name>
</gene>
<proteinExistence type="predicted"/>
<dbReference type="Proteomes" id="UP000235388">
    <property type="component" value="Unassembled WGS sequence"/>
</dbReference>
<comment type="caution">
    <text evidence="1">The sequence shown here is derived from an EMBL/GenBank/DDBJ whole genome shotgun (WGS) entry which is preliminary data.</text>
</comment>